<accession>A0A0F9MH79</accession>
<dbReference type="EMBL" id="LAZR01008872">
    <property type="protein sequence ID" value="KKM76045.1"/>
    <property type="molecule type" value="Genomic_DNA"/>
</dbReference>
<protein>
    <submittedName>
        <fullName evidence="1">Uncharacterized protein</fullName>
    </submittedName>
</protein>
<comment type="caution">
    <text evidence="1">The sequence shown here is derived from an EMBL/GenBank/DDBJ whole genome shotgun (WGS) entry which is preliminary data.</text>
</comment>
<name>A0A0F9MH79_9ZZZZ</name>
<proteinExistence type="predicted"/>
<sequence>MPLSDLIDVSVVGSLEGIEMDTIPGLIPGLKCHRCGGQIILVKDTATGDELRCLQSNHPYYGWKGDPNCPDCHGDGGRYVCPDRRRAAKLVKCDCVEETNGS</sequence>
<evidence type="ECO:0000313" key="1">
    <source>
        <dbReference type="EMBL" id="KKM76045.1"/>
    </source>
</evidence>
<gene>
    <name evidence="1" type="ORF">LCGC14_1384050</name>
</gene>
<reference evidence="1" key="1">
    <citation type="journal article" date="2015" name="Nature">
        <title>Complex archaea that bridge the gap between prokaryotes and eukaryotes.</title>
        <authorList>
            <person name="Spang A."/>
            <person name="Saw J.H."/>
            <person name="Jorgensen S.L."/>
            <person name="Zaremba-Niedzwiedzka K."/>
            <person name="Martijn J."/>
            <person name="Lind A.E."/>
            <person name="van Eijk R."/>
            <person name="Schleper C."/>
            <person name="Guy L."/>
            <person name="Ettema T.J."/>
        </authorList>
    </citation>
    <scope>NUCLEOTIDE SEQUENCE</scope>
</reference>
<dbReference type="AlphaFoldDB" id="A0A0F9MH79"/>
<organism evidence="1">
    <name type="scientific">marine sediment metagenome</name>
    <dbReference type="NCBI Taxonomy" id="412755"/>
    <lineage>
        <taxon>unclassified sequences</taxon>
        <taxon>metagenomes</taxon>
        <taxon>ecological metagenomes</taxon>
    </lineage>
</organism>